<comment type="caution">
    <text evidence="1">The sequence shown here is derived from an EMBL/GenBank/DDBJ whole genome shotgun (WGS) entry which is preliminary data.</text>
</comment>
<dbReference type="EMBL" id="JAIWYP010000001">
    <property type="protein sequence ID" value="KAH3888644.1"/>
    <property type="molecule type" value="Genomic_DNA"/>
</dbReference>
<protein>
    <submittedName>
        <fullName evidence="1">Uncharacterized protein</fullName>
    </submittedName>
</protein>
<reference evidence="1" key="1">
    <citation type="journal article" date="2019" name="bioRxiv">
        <title>The Genome of the Zebra Mussel, Dreissena polymorpha: A Resource for Invasive Species Research.</title>
        <authorList>
            <person name="McCartney M.A."/>
            <person name="Auch B."/>
            <person name="Kono T."/>
            <person name="Mallez S."/>
            <person name="Zhang Y."/>
            <person name="Obille A."/>
            <person name="Becker A."/>
            <person name="Abrahante J.E."/>
            <person name="Garbe J."/>
            <person name="Badalamenti J.P."/>
            <person name="Herman A."/>
            <person name="Mangelson H."/>
            <person name="Liachko I."/>
            <person name="Sullivan S."/>
            <person name="Sone E.D."/>
            <person name="Koren S."/>
            <person name="Silverstein K.A.T."/>
            <person name="Beckman K.B."/>
            <person name="Gohl D.M."/>
        </authorList>
    </citation>
    <scope>NUCLEOTIDE SEQUENCE</scope>
    <source>
        <strain evidence="1">Duluth1</strain>
        <tissue evidence="1">Whole animal</tissue>
    </source>
</reference>
<gene>
    <name evidence="1" type="ORF">DPMN_012684</name>
</gene>
<dbReference type="OrthoDB" id="6081420at2759"/>
<organism evidence="1 2">
    <name type="scientific">Dreissena polymorpha</name>
    <name type="common">Zebra mussel</name>
    <name type="synonym">Mytilus polymorpha</name>
    <dbReference type="NCBI Taxonomy" id="45954"/>
    <lineage>
        <taxon>Eukaryota</taxon>
        <taxon>Metazoa</taxon>
        <taxon>Spiralia</taxon>
        <taxon>Lophotrochozoa</taxon>
        <taxon>Mollusca</taxon>
        <taxon>Bivalvia</taxon>
        <taxon>Autobranchia</taxon>
        <taxon>Heteroconchia</taxon>
        <taxon>Euheterodonta</taxon>
        <taxon>Imparidentia</taxon>
        <taxon>Neoheterodontei</taxon>
        <taxon>Myida</taxon>
        <taxon>Dreissenoidea</taxon>
        <taxon>Dreissenidae</taxon>
        <taxon>Dreissena</taxon>
    </lineage>
</organism>
<evidence type="ECO:0000313" key="2">
    <source>
        <dbReference type="Proteomes" id="UP000828390"/>
    </source>
</evidence>
<evidence type="ECO:0000313" key="1">
    <source>
        <dbReference type="EMBL" id="KAH3888644.1"/>
    </source>
</evidence>
<reference evidence="1" key="2">
    <citation type="submission" date="2020-11" db="EMBL/GenBank/DDBJ databases">
        <authorList>
            <person name="McCartney M.A."/>
            <person name="Auch B."/>
            <person name="Kono T."/>
            <person name="Mallez S."/>
            <person name="Becker A."/>
            <person name="Gohl D.M."/>
            <person name="Silverstein K.A.T."/>
            <person name="Koren S."/>
            <person name="Bechman K.B."/>
            <person name="Herman A."/>
            <person name="Abrahante J.E."/>
            <person name="Garbe J."/>
        </authorList>
    </citation>
    <scope>NUCLEOTIDE SEQUENCE</scope>
    <source>
        <strain evidence="1">Duluth1</strain>
        <tissue evidence="1">Whole animal</tissue>
    </source>
</reference>
<accession>A0A9D4S158</accession>
<proteinExistence type="predicted"/>
<sequence length="190" mass="21813">MIDLYHYTLIILYGVVTCVGGSFDASISQKTQHPLETLIGHIDNVNTNLQTLSRSIRSAQSHIAARQMEECNVMGPMSDSICDLLILDERLRAGEDVQQAIHSTYAPEKRNGYRFHNDRERTKYVQDLMQKQELLTRLNDLIDTSTNVVQTSRKRTCNLNLGFHCQTEQYTDMADMYKWLQSALSPGKRR</sequence>
<dbReference type="AlphaFoldDB" id="A0A9D4S158"/>
<name>A0A9D4S158_DREPO</name>
<dbReference type="Proteomes" id="UP000828390">
    <property type="component" value="Unassembled WGS sequence"/>
</dbReference>
<keyword evidence="2" id="KW-1185">Reference proteome</keyword>